<gene>
    <name evidence="5" type="ORF">ES692_06200</name>
</gene>
<dbReference type="GO" id="GO:0005737">
    <property type="term" value="C:cytoplasm"/>
    <property type="evidence" value="ECO:0007669"/>
    <property type="project" value="TreeGrafter"/>
</dbReference>
<feature type="transmembrane region" description="Helical" evidence="3">
    <location>
        <begin position="194"/>
        <end position="216"/>
    </location>
</feature>
<dbReference type="GO" id="GO:0032982">
    <property type="term" value="C:myosin filament"/>
    <property type="evidence" value="ECO:0007669"/>
    <property type="project" value="TreeGrafter"/>
</dbReference>
<accession>A0A5C7BBS6</accession>
<feature type="coiled-coil region" evidence="1">
    <location>
        <begin position="25"/>
        <end position="66"/>
    </location>
</feature>
<evidence type="ECO:0000256" key="1">
    <source>
        <dbReference type="SAM" id="Coils"/>
    </source>
</evidence>
<protein>
    <recommendedName>
        <fullName evidence="4">Phage tail tape measure protein domain-containing protein</fullName>
    </recommendedName>
</protein>
<evidence type="ECO:0000259" key="4">
    <source>
        <dbReference type="Pfam" id="PF10145"/>
    </source>
</evidence>
<keyword evidence="3" id="KW-0812">Transmembrane</keyword>
<dbReference type="Pfam" id="PF10145">
    <property type="entry name" value="PhageMin_Tail"/>
    <property type="match status" value="1"/>
</dbReference>
<dbReference type="RefSeq" id="WP_147231391.1">
    <property type="nucleotide sequence ID" value="NZ_VOSB01000007.1"/>
</dbReference>
<keyword evidence="3" id="KW-0472">Membrane</keyword>
<dbReference type="PANTHER" id="PTHR45615">
    <property type="entry name" value="MYOSIN HEAVY CHAIN, NON-MUSCLE"/>
    <property type="match status" value="1"/>
</dbReference>
<evidence type="ECO:0000313" key="5">
    <source>
        <dbReference type="EMBL" id="TXE18633.1"/>
    </source>
</evidence>
<keyword evidence="3" id="KW-1133">Transmembrane helix</keyword>
<reference evidence="5 6" key="1">
    <citation type="submission" date="2019-08" db="EMBL/GenBank/DDBJ databases">
        <title>Genome of Psychroserpens burtonensis ACAM 167.</title>
        <authorList>
            <person name="Bowman J.P."/>
        </authorList>
    </citation>
    <scope>NUCLEOTIDE SEQUENCE [LARGE SCALE GENOMIC DNA]</scope>
    <source>
        <strain evidence="5 6">ACAM 167</strain>
    </source>
</reference>
<feature type="domain" description="Phage tail tape measure protein" evidence="4">
    <location>
        <begin position="255"/>
        <end position="406"/>
    </location>
</feature>
<keyword evidence="6" id="KW-1185">Reference proteome</keyword>
<comment type="caution">
    <text evidence="5">The sequence shown here is derived from an EMBL/GenBank/DDBJ whole genome shotgun (WGS) entry which is preliminary data.</text>
</comment>
<dbReference type="GO" id="GO:0016460">
    <property type="term" value="C:myosin II complex"/>
    <property type="evidence" value="ECO:0007669"/>
    <property type="project" value="TreeGrafter"/>
</dbReference>
<feature type="compositionally biased region" description="Basic and acidic residues" evidence="2">
    <location>
        <begin position="625"/>
        <end position="638"/>
    </location>
</feature>
<dbReference type="Gene3D" id="1.10.287.1490">
    <property type="match status" value="1"/>
</dbReference>
<feature type="compositionally biased region" description="Polar residues" evidence="2">
    <location>
        <begin position="958"/>
        <end position="970"/>
    </location>
</feature>
<evidence type="ECO:0000256" key="2">
    <source>
        <dbReference type="SAM" id="MobiDB-lite"/>
    </source>
</evidence>
<feature type="region of interest" description="Disordered" evidence="2">
    <location>
        <begin position="949"/>
        <end position="975"/>
    </location>
</feature>
<evidence type="ECO:0000256" key="3">
    <source>
        <dbReference type="SAM" id="Phobius"/>
    </source>
</evidence>
<organism evidence="5 6">
    <name type="scientific">Psychroserpens burtonensis</name>
    <dbReference type="NCBI Taxonomy" id="49278"/>
    <lineage>
        <taxon>Bacteria</taxon>
        <taxon>Pseudomonadati</taxon>
        <taxon>Bacteroidota</taxon>
        <taxon>Flavobacteriia</taxon>
        <taxon>Flavobacteriales</taxon>
        <taxon>Flavobacteriaceae</taxon>
        <taxon>Psychroserpens</taxon>
    </lineage>
</organism>
<keyword evidence="1" id="KW-0175">Coiled coil</keyword>
<dbReference type="OrthoDB" id="975149at2"/>
<dbReference type="PANTHER" id="PTHR45615:SF40">
    <property type="entry name" value="MYOSIN HEAVY CHAIN, NON-MUSCLE"/>
    <property type="match status" value="1"/>
</dbReference>
<dbReference type="EMBL" id="VOSB01000007">
    <property type="protein sequence ID" value="TXE18633.1"/>
    <property type="molecule type" value="Genomic_DNA"/>
</dbReference>
<evidence type="ECO:0000313" key="6">
    <source>
        <dbReference type="Proteomes" id="UP000321938"/>
    </source>
</evidence>
<proteinExistence type="predicted"/>
<dbReference type="GO" id="GO:0000146">
    <property type="term" value="F:microfilament motor activity"/>
    <property type="evidence" value="ECO:0007669"/>
    <property type="project" value="TreeGrafter"/>
</dbReference>
<dbReference type="Proteomes" id="UP000321938">
    <property type="component" value="Unassembled WGS sequence"/>
</dbReference>
<sequence length="1028" mass="113953">MAKKIVDETLKFNIIINGDDAKKEYGQLERANRKLLDSNKDLEKQAKSLEKANQQNSEEYKSLRAEIDKNANSVKGNKTRMGELTEEIGLTNLTMRQLRKEYGKLNGIMSNLDPNSPEWAQYNAELKQVKGRMSELRGEMKATEEVMDDQINILGQFGAGFTQIFTGIKSGNYKEASQGFEIVGGGIKSATKAAIAFIATPIGATLAILAGIGFIAKQWFNYNENIKESVILTEQITRLQGEQAEAIRLRNEAMKNTFGTEEKEQLEIARNLVEQFGISYEEAFDTIEAGLVRGQKNNNEYFDSLREYPAFFSAAGYSAQEFRNVIETGYNLGIYNDKLPDAIKEFNISISEQTKATRESLVNAFGQTFTDDLLKRVKIGETSTKDALQEVSKEAERLGLNIEQNQRLTADVFRGAGEDAGGAIKVFEAMNVAANLANKALTPLEQSTKDLADANLELETAQSKALKGDNYISFTRELQMFWAKTKTLFYNGIEFISDVFTNSLDFLVVQIASIAVTAGKLPSILIKGIKNVSTSVLDTIKTFGGLGDVIYKILNLDFSGAKESAVKFKNDFKANFADIKTSATETIDEIIATKKAAEQIALNQIQKKREGNVASVNANSPENTEAERQKALDEAAEAERQKALDEVAQTERQKAIDEAIRKKQSVQEAIDKFDEEQSIRDQLKQVEKDERTEEEQVIRKQLEFEKLEAEAAGDVELLAQLEIAEQNEIQAIRDSFADERLAKEEKQKADLLAQEERFKEQTLTAERNFQDAKRNMLNSGLNTMQQIFGQESIIGKAAFLFQKGKAIATIVQQTAAANAAITSSLAIANSIAAASSPLTFGMPWVAVNTANAAKNTATNNINAAVQIAVIAGSALQGFEDGLYPVTRKQDGKRYKAAYRNNTSTGVLNEPTILAGERPEMIIDPDTFRSMDQRVVDYILQLAGKRPMQGFESGDYSKTKATQSQPIEESQNNNNNNNMIFEGLNETISQLKDILEAGIVAKSFYGLEEEIQRKEVENKLNAINKASKN</sequence>
<dbReference type="AlphaFoldDB" id="A0A5C7BBS6"/>
<name>A0A5C7BBS6_9FLAO</name>
<feature type="region of interest" description="Disordered" evidence="2">
    <location>
        <begin position="612"/>
        <end position="638"/>
    </location>
</feature>
<dbReference type="InterPro" id="IPR010090">
    <property type="entry name" value="Phage_tape_meas"/>
</dbReference>
<dbReference type="GO" id="GO:0051015">
    <property type="term" value="F:actin filament binding"/>
    <property type="evidence" value="ECO:0007669"/>
    <property type="project" value="TreeGrafter"/>
</dbReference>
<feature type="compositionally biased region" description="Polar residues" evidence="2">
    <location>
        <begin position="614"/>
        <end position="623"/>
    </location>
</feature>